<protein>
    <submittedName>
        <fullName evidence="1">Uncharacterized protein</fullName>
    </submittedName>
</protein>
<dbReference type="EMBL" id="GBXM01087818">
    <property type="protein sequence ID" value="JAH20759.1"/>
    <property type="molecule type" value="Transcribed_RNA"/>
</dbReference>
<sequence length="33" mass="3831">MCAVFRLCLIIPIPHPSLTRHASLSLERNREKK</sequence>
<reference evidence="1" key="2">
    <citation type="journal article" date="2015" name="Fish Shellfish Immunol.">
        <title>Early steps in the European eel (Anguilla anguilla)-Vibrio vulnificus interaction in the gills: Role of the RtxA13 toxin.</title>
        <authorList>
            <person name="Callol A."/>
            <person name="Pajuelo D."/>
            <person name="Ebbesson L."/>
            <person name="Teles M."/>
            <person name="MacKenzie S."/>
            <person name="Amaro C."/>
        </authorList>
    </citation>
    <scope>NUCLEOTIDE SEQUENCE</scope>
</reference>
<dbReference type="AlphaFoldDB" id="A0A0E9QVC0"/>
<evidence type="ECO:0000313" key="1">
    <source>
        <dbReference type="EMBL" id="JAH20759.1"/>
    </source>
</evidence>
<reference evidence="1" key="1">
    <citation type="submission" date="2014-11" db="EMBL/GenBank/DDBJ databases">
        <authorList>
            <person name="Amaro Gonzalez C."/>
        </authorList>
    </citation>
    <scope>NUCLEOTIDE SEQUENCE</scope>
</reference>
<organism evidence="1">
    <name type="scientific">Anguilla anguilla</name>
    <name type="common">European freshwater eel</name>
    <name type="synonym">Muraena anguilla</name>
    <dbReference type="NCBI Taxonomy" id="7936"/>
    <lineage>
        <taxon>Eukaryota</taxon>
        <taxon>Metazoa</taxon>
        <taxon>Chordata</taxon>
        <taxon>Craniata</taxon>
        <taxon>Vertebrata</taxon>
        <taxon>Euteleostomi</taxon>
        <taxon>Actinopterygii</taxon>
        <taxon>Neopterygii</taxon>
        <taxon>Teleostei</taxon>
        <taxon>Anguilliformes</taxon>
        <taxon>Anguillidae</taxon>
        <taxon>Anguilla</taxon>
    </lineage>
</organism>
<proteinExistence type="predicted"/>
<name>A0A0E9QVC0_ANGAN</name>
<accession>A0A0E9QVC0</accession>